<gene>
    <name evidence="2" type="ORF">M9Y10_006705</name>
</gene>
<keyword evidence="1" id="KW-0812">Transmembrane</keyword>
<feature type="transmembrane region" description="Helical" evidence="1">
    <location>
        <begin position="187"/>
        <end position="210"/>
    </location>
</feature>
<evidence type="ECO:0000256" key="1">
    <source>
        <dbReference type="SAM" id="Phobius"/>
    </source>
</evidence>
<reference evidence="2 3" key="1">
    <citation type="submission" date="2024-04" db="EMBL/GenBank/DDBJ databases">
        <title>Tritrichomonas musculus Genome.</title>
        <authorList>
            <person name="Alves-Ferreira E."/>
            <person name="Grigg M."/>
            <person name="Lorenzi H."/>
            <person name="Galac M."/>
        </authorList>
    </citation>
    <scope>NUCLEOTIDE SEQUENCE [LARGE SCALE GENOMIC DNA]</scope>
    <source>
        <strain evidence="2 3">EAF2021</strain>
    </source>
</reference>
<name>A0ABR2JG77_9EUKA</name>
<protein>
    <submittedName>
        <fullName evidence="2">Uncharacterized protein</fullName>
    </submittedName>
</protein>
<keyword evidence="1" id="KW-0472">Membrane</keyword>
<proteinExistence type="predicted"/>
<keyword evidence="1" id="KW-1133">Transmembrane helix</keyword>
<evidence type="ECO:0000313" key="3">
    <source>
        <dbReference type="Proteomes" id="UP001470230"/>
    </source>
</evidence>
<organism evidence="2 3">
    <name type="scientific">Tritrichomonas musculus</name>
    <dbReference type="NCBI Taxonomy" id="1915356"/>
    <lineage>
        <taxon>Eukaryota</taxon>
        <taxon>Metamonada</taxon>
        <taxon>Parabasalia</taxon>
        <taxon>Tritrichomonadida</taxon>
        <taxon>Tritrichomonadidae</taxon>
        <taxon>Tritrichomonas</taxon>
    </lineage>
</organism>
<sequence length="231" mass="27324">MLDLYFIFIIQTFGTIQDHQNLASFKYKCRELYINLDDTVNFRCISNINSSNEYYEYDDFLNYDFQVGSTLMLYNISFQNDTDYIKKFSDSIFITNKTLNITFYNFFNLTAVNLFFYNKSASSTLLYYNWTEYVQNITLCPWDNGTFYQQYLIGLENSNWKKVCLSKIGYLYHYDKPHGKLIIVPKVSAIIIIISVIVGIIGLMISLYFISFCRLRDKCDFYELSDSLSSY</sequence>
<comment type="caution">
    <text evidence="2">The sequence shown here is derived from an EMBL/GenBank/DDBJ whole genome shotgun (WGS) entry which is preliminary data.</text>
</comment>
<keyword evidence="3" id="KW-1185">Reference proteome</keyword>
<dbReference type="Proteomes" id="UP001470230">
    <property type="component" value="Unassembled WGS sequence"/>
</dbReference>
<evidence type="ECO:0000313" key="2">
    <source>
        <dbReference type="EMBL" id="KAK8876491.1"/>
    </source>
</evidence>
<dbReference type="EMBL" id="JAPFFF010000012">
    <property type="protein sequence ID" value="KAK8876491.1"/>
    <property type="molecule type" value="Genomic_DNA"/>
</dbReference>
<accession>A0ABR2JG77</accession>